<reference evidence="3" key="1">
    <citation type="journal article" date="2023" name="Mol. Ecol. Resour.">
        <title>Chromosome-level genome assembly of a triploid poplar Populus alba 'Berolinensis'.</title>
        <authorList>
            <person name="Chen S."/>
            <person name="Yu Y."/>
            <person name="Wang X."/>
            <person name="Wang S."/>
            <person name="Zhang T."/>
            <person name="Zhou Y."/>
            <person name="He R."/>
            <person name="Meng N."/>
            <person name="Wang Y."/>
            <person name="Liu W."/>
            <person name="Liu Z."/>
            <person name="Liu J."/>
            <person name="Guo Q."/>
            <person name="Huang H."/>
            <person name="Sederoff R.R."/>
            <person name="Wang G."/>
            <person name="Qu G."/>
            <person name="Chen S."/>
        </authorList>
    </citation>
    <scope>NUCLEOTIDE SEQUENCE</scope>
    <source>
        <strain evidence="3">SC-2020</strain>
    </source>
</reference>
<dbReference type="InterPro" id="IPR012340">
    <property type="entry name" value="NA-bd_OB-fold"/>
</dbReference>
<dbReference type="GO" id="GO:0003735">
    <property type="term" value="F:structural constituent of ribosome"/>
    <property type="evidence" value="ECO:0007669"/>
    <property type="project" value="InterPro"/>
</dbReference>
<evidence type="ECO:0000256" key="1">
    <source>
        <dbReference type="SAM" id="SignalP"/>
    </source>
</evidence>
<dbReference type="Gene3D" id="2.40.50.140">
    <property type="entry name" value="Nucleic acid-binding proteins"/>
    <property type="match status" value="1"/>
</dbReference>
<dbReference type="GO" id="GO:0006412">
    <property type="term" value="P:translation"/>
    <property type="evidence" value="ECO:0007669"/>
    <property type="project" value="InterPro"/>
</dbReference>
<dbReference type="Proteomes" id="UP001164929">
    <property type="component" value="Chromosome 11"/>
</dbReference>
<evidence type="ECO:0000313" key="2">
    <source>
        <dbReference type="EMBL" id="KAJ6979958.1"/>
    </source>
</evidence>
<proteinExistence type="predicted"/>
<dbReference type="AlphaFoldDB" id="A0AAD6M6M9"/>
<name>A0AAD6M6M9_9ROSI</name>
<dbReference type="EMBL" id="JAQIZT010000011">
    <property type="protein sequence ID" value="KAJ6979961.1"/>
    <property type="molecule type" value="Genomic_DNA"/>
</dbReference>
<keyword evidence="4" id="KW-1185">Reference proteome</keyword>
<dbReference type="InterPro" id="IPR005679">
    <property type="entry name" value="Ribosomal_uS12_bac"/>
</dbReference>
<protein>
    <submittedName>
        <fullName evidence="3">Uncharacterized protein</fullName>
    </submittedName>
</protein>
<dbReference type="EMBL" id="JAQIZT010000011">
    <property type="protein sequence ID" value="KAJ6979958.1"/>
    <property type="molecule type" value="Genomic_DNA"/>
</dbReference>
<evidence type="ECO:0000313" key="4">
    <source>
        <dbReference type="Proteomes" id="UP001164929"/>
    </source>
</evidence>
<feature type="signal peptide" evidence="1">
    <location>
        <begin position="1"/>
        <end position="16"/>
    </location>
</feature>
<keyword evidence="1" id="KW-0732">Signal</keyword>
<sequence>MIYLLIYLLLPFKSQILPYVEFHCLYYILDIDYNLQEHFIILIRRGRVMNLPAVKDYIARQTLNHVRDKNVLVHCVVGCCWLSISHG</sequence>
<evidence type="ECO:0000313" key="3">
    <source>
        <dbReference type="EMBL" id="KAJ6979961.1"/>
    </source>
</evidence>
<dbReference type="PRINTS" id="PR01034">
    <property type="entry name" value="RIBOSOMALS12"/>
</dbReference>
<comment type="caution">
    <text evidence="3">The sequence shown here is derived from an EMBL/GenBank/DDBJ whole genome shotgun (WGS) entry which is preliminary data.</text>
</comment>
<feature type="chain" id="PRO_5042441550" evidence="1">
    <location>
        <begin position="17"/>
        <end position="87"/>
    </location>
</feature>
<accession>A0AAD6M6M9</accession>
<gene>
    <name evidence="2" type="ORF">NC653_027937</name>
    <name evidence="3" type="ORF">NC653_027940</name>
</gene>
<organism evidence="3 4">
    <name type="scientific">Populus alba x Populus x berolinensis</name>
    <dbReference type="NCBI Taxonomy" id="444605"/>
    <lineage>
        <taxon>Eukaryota</taxon>
        <taxon>Viridiplantae</taxon>
        <taxon>Streptophyta</taxon>
        <taxon>Embryophyta</taxon>
        <taxon>Tracheophyta</taxon>
        <taxon>Spermatophyta</taxon>
        <taxon>Magnoliopsida</taxon>
        <taxon>eudicotyledons</taxon>
        <taxon>Gunneridae</taxon>
        <taxon>Pentapetalae</taxon>
        <taxon>rosids</taxon>
        <taxon>fabids</taxon>
        <taxon>Malpighiales</taxon>
        <taxon>Salicaceae</taxon>
        <taxon>Saliceae</taxon>
        <taxon>Populus</taxon>
    </lineage>
</organism>
<dbReference type="GO" id="GO:0015935">
    <property type="term" value="C:small ribosomal subunit"/>
    <property type="evidence" value="ECO:0007669"/>
    <property type="project" value="InterPro"/>
</dbReference>